<feature type="domain" description="Alcohol dehydrogenase-like C-terminal" evidence="5">
    <location>
        <begin position="204"/>
        <end position="332"/>
    </location>
</feature>
<dbReference type="GO" id="GO:0008270">
    <property type="term" value="F:zinc ion binding"/>
    <property type="evidence" value="ECO:0007669"/>
    <property type="project" value="InterPro"/>
</dbReference>
<comment type="cofactor">
    <cofactor evidence="4">
        <name>Zn(2+)</name>
        <dbReference type="ChEBI" id="CHEBI:29105"/>
    </cofactor>
</comment>
<dbReference type="InterPro" id="IPR050129">
    <property type="entry name" value="Zn_alcohol_dh"/>
</dbReference>
<evidence type="ECO:0000256" key="3">
    <source>
        <dbReference type="ARBA" id="ARBA00023002"/>
    </source>
</evidence>
<keyword evidence="1 4" id="KW-0479">Metal-binding</keyword>
<keyword evidence="3" id="KW-0560">Oxidoreductase</keyword>
<dbReference type="Pfam" id="PF08240">
    <property type="entry name" value="ADH_N"/>
    <property type="match status" value="1"/>
</dbReference>
<evidence type="ECO:0000259" key="6">
    <source>
        <dbReference type="Pfam" id="PF08240"/>
    </source>
</evidence>
<evidence type="ECO:0008006" key="9">
    <source>
        <dbReference type="Google" id="ProtNLM"/>
    </source>
</evidence>
<protein>
    <recommendedName>
        <fullName evidence="9">Alcohol dehydrogenase</fullName>
    </recommendedName>
</protein>
<keyword evidence="8" id="KW-1185">Reference proteome</keyword>
<organism evidence="7 8">
    <name type="scientific">Lysinibacillus composti</name>
    <dbReference type="NCBI Taxonomy" id="720633"/>
    <lineage>
        <taxon>Bacteria</taxon>
        <taxon>Bacillati</taxon>
        <taxon>Bacillota</taxon>
        <taxon>Bacilli</taxon>
        <taxon>Bacillales</taxon>
        <taxon>Bacillaceae</taxon>
        <taxon>Lysinibacillus</taxon>
    </lineage>
</organism>
<evidence type="ECO:0000256" key="1">
    <source>
        <dbReference type="ARBA" id="ARBA00022723"/>
    </source>
</evidence>
<dbReference type="SUPFAM" id="SSF51735">
    <property type="entry name" value="NAD(P)-binding Rossmann-fold domains"/>
    <property type="match status" value="1"/>
</dbReference>
<comment type="similarity">
    <text evidence="4">Belongs to the zinc-containing alcohol dehydrogenase family.</text>
</comment>
<dbReference type="PROSITE" id="PS00059">
    <property type="entry name" value="ADH_ZINC"/>
    <property type="match status" value="1"/>
</dbReference>
<dbReference type="Pfam" id="PF00107">
    <property type="entry name" value="ADH_zinc_N"/>
    <property type="match status" value="1"/>
</dbReference>
<evidence type="ECO:0000259" key="5">
    <source>
        <dbReference type="Pfam" id="PF00107"/>
    </source>
</evidence>
<dbReference type="Gene3D" id="3.40.50.720">
    <property type="entry name" value="NAD(P)-binding Rossmann-like Domain"/>
    <property type="match status" value="1"/>
</dbReference>
<dbReference type="SUPFAM" id="SSF50129">
    <property type="entry name" value="GroES-like"/>
    <property type="match status" value="1"/>
</dbReference>
<feature type="domain" description="Alcohol dehydrogenase-like N-terminal" evidence="6">
    <location>
        <begin position="41"/>
        <end position="165"/>
    </location>
</feature>
<evidence type="ECO:0000256" key="2">
    <source>
        <dbReference type="ARBA" id="ARBA00022833"/>
    </source>
</evidence>
<reference evidence="7 8" key="1">
    <citation type="journal article" date="2013" name="J. Microbiol.">
        <title>Lysinibacillus chungkukjangi sp. nov., isolated from Chungkukjang, Korean fermented soybean food.</title>
        <authorList>
            <person name="Kim S.J."/>
            <person name="Jang Y.H."/>
            <person name="Hamada M."/>
            <person name="Ahn J.H."/>
            <person name="Weon H.Y."/>
            <person name="Suzuki K."/>
            <person name="Whang K.S."/>
            <person name="Kwon S.W."/>
        </authorList>
    </citation>
    <scope>NUCLEOTIDE SEQUENCE [LARGE SCALE GENOMIC DNA]</scope>
    <source>
        <strain evidence="7 8">MCCC 1A12701</strain>
    </source>
</reference>
<dbReference type="Proteomes" id="UP000274033">
    <property type="component" value="Unassembled WGS sequence"/>
</dbReference>
<gene>
    <name evidence="7" type="ORF">EBB45_09525</name>
</gene>
<dbReference type="InterPro" id="IPR002328">
    <property type="entry name" value="ADH_Zn_CS"/>
</dbReference>
<dbReference type="EMBL" id="RRCT01000007">
    <property type="protein sequence ID" value="RQW74830.1"/>
    <property type="molecule type" value="Genomic_DNA"/>
</dbReference>
<dbReference type="PANTHER" id="PTHR43401">
    <property type="entry name" value="L-THREONINE 3-DEHYDROGENASE"/>
    <property type="match status" value="1"/>
</dbReference>
<accession>A0A3N9UF78</accession>
<dbReference type="InterPro" id="IPR011032">
    <property type="entry name" value="GroES-like_sf"/>
</dbReference>
<dbReference type="GO" id="GO:0016491">
    <property type="term" value="F:oxidoreductase activity"/>
    <property type="evidence" value="ECO:0007669"/>
    <property type="project" value="UniProtKB-KW"/>
</dbReference>
<keyword evidence="2 4" id="KW-0862">Zinc</keyword>
<dbReference type="AlphaFoldDB" id="A0A3N9UF78"/>
<name>A0A3N9UF78_9BACI</name>
<dbReference type="PANTHER" id="PTHR43401:SF2">
    <property type="entry name" value="L-THREONINE 3-DEHYDROGENASE"/>
    <property type="match status" value="1"/>
</dbReference>
<dbReference type="InterPro" id="IPR036291">
    <property type="entry name" value="NAD(P)-bd_dom_sf"/>
</dbReference>
<dbReference type="Gene3D" id="3.90.180.10">
    <property type="entry name" value="Medium-chain alcohol dehydrogenases, catalytic domain"/>
    <property type="match status" value="1"/>
</dbReference>
<evidence type="ECO:0000256" key="4">
    <source>
        <dbReference type="RuleBase" id="RU361277"/>
    </source>
</evidence>
<dbReference type="InterPro" id="IPR013149">
    <property type="entry name" value="ADH-like_C"/>
</dbReference>
<evidence type="ECO:0000313" key="8">
    <source>
        <dbReference type="Proteomes" id="UP000274033"/>
    </source>
</evidence>
<evidence type="ECO:0000313" key="7">
    <source>
        <dbReference type="EMBL" id="RQW74830.1"/>
    </source>
</evidence>
<comment type="caution">
    <text evidence="7">The sequence shown here is derived from an EMBL/GenBank/DDBJ whole genome shotgun (WGS) entry which is preliminary data.</text>
</comment>
<sequence>MYTEVHLQYYLKEVGMSKAKVAVITDKLKIEMKALPIPEIGDKDLLVKVEMCGVCGSDLHIYQGDWGEPYPLIPGHEFIGRVEALGSNASLIHNVNLGDRVAVEMILPCGECYSCRSGLYNLCEKDRDEGRQYGCNISSNREGTLFGGWSEYLYVPKNALVHRIPEHVPLKRAVLTEPLAVAVRAVNNTKPNLGDSIVIVGAGPIGLLTVVAAKSAGAYPIILVGSREERLSLGKEFGADYVIDYRSENVLEGVLSITQGRGANIVFETAGTPKAQRDSMDYARVGGKVNFVGLTGNKTVQIETDLQMTFKELKVYTSFLSAWSYQGAINIIANGQFPIEKMITHEFSLDEVELALSYSANRTENAIKVAIKI</sequence>
<proteinExistence type="inferred from homology"/>
<dbReference type="InterPro" id="IPR013154">
    <property type="entry name" value="ADH-like_N"/>
</dbReference>